<organism evidence="4">
    <name type="scientific">Erythrolobus australicus</name>
    <dbReference type="NCBI Taxonomy" id="1077150"/>
    <lineage>
        <taxon>Eukaryota</taxon>
        <taxon>Rhodophyta</taxon>
        <taxon>Bangiophyceae</taxon>
        <taxon>Porphyridiales</taxon>
        <taxon>Porphyridiaceae</taxon>
        <taxon>Erythrolobus</taxon>
    </lineage>
</organism>
<dbReference type="GO" id="GO:0006167">
    <property type="term" value="P:AMP biosynthetic process"/>
    <property type="evidence" value="ECO:0007669"/>
    <property type="project" value="TreeGrafter"/>
</dbReference>
<sequence>MLHKVKTLGGRTKSSKRSTSRSDASVGSASVLLVGSSVVHAQELTTVLKSLSNCKVATCEPASNVGKTLNSDSFDVVVFDADKDGDLAHTIRSAAGARKDAVFVVVYAEKAAALATERLKLSAPPTGANMVTFDPDDVFKAVKLICDRSQNGELSCPYCAASGFFEDDLWAHVPLFHINSRSDAKVACPVAGCESKTQLELAPPHRSRDNMHVHLRNEHGKPGAGEAPKEARAPTPVWPFALIVVRNRRGKFLLVQQFAARGYWLPGDRVNPAEDLKSAALRIVKEQAGIDIELTGVLRVSYTPQNDFARMRVIYVGRPTHDGEAQTLKTVPDYLSVGAVWVDVAELEGLKTHGDEPREWFPYVARGAYVAPLEIMTSESAPVMKL</sequence>
<evidence type="ECO:0000259" key="3">
    <source>
        <dbReference type="PROSITE" id="PS51462"/>
    </source>
</evidence>
<dbReference type="CDD" id="cd02883">
    <property type="entry name" value="NUDIX_Hydrolase"/>
    <property type="match status" value="1"/>
</dbReference>
<reference evidence="4" key="1">
    <citation type="submission" date="2021-01" db="EMBL/GenBank/DDBJ databases">
        <authorList>
            <person name="Corre E."/>
            <person name="Pelletier E."/>
            <person name="Niang G."/>
            <person name="Scheremetjew M."/>
            <person name="Finn R."/>
            <person name="Kale V."/>
            <person name="Holt S."/>
            <person name="Cochrane G."/>
            <person name="Meng A."/>
            <person name="Brown T."/>
            <person name="Cohen L."/>
        </authorList>
    </citation>
    <scope>NUCLEOTIDE SEQUENCE</scope>
    <source>
        <strain evidence="4">CCMP3124</strain>
    </source>
</reference>
<feature type="domain" description="Nudix hydrolase" evidence="3">
    <location>
        <begin position="236"/>
        <end position="363"/>
    </location>
</feature>
<protein>
    <recommendedName>
        <fullName evidence="3">Nudix hydrolase domain-containing protein</fullName>
    </recommendedName>
</protein>
<dbReference type="SUPFAM" id="SSF55811">
    <property type="entry name" value="Nudix"/>
    <property type="match status" value="1"/>
</dbReference>
<evidence type="ECO:0000256" key="1">
    <source>
        <dbReference type="ARBA" id="ARBA00022801"/>
    </source>
</evidence>
<evidence type="ECO:0000256" key="2">
    <source>
        <dbReference type="SAM" id="MobiDB-lite"/>
    </source>
</evidence>
<gene>
    <name evidence="4" type="ORF">EAUS1353_LOCUS1112</name>
</gene>
<proteinExistence type="predicted"/>
<keyword evidence="1" id="KW-0378">Hydrolase</keyword>
<dbReference type="PANTHER" id="PTHR21340:SF0">
    <property type="entry name" value="BIS(5'-NUCLEOSYL)-TETRAPHOSPHATASE [ASYMMETRICAL]"/>
    <property type="match status" value="1"/>
</dbReference>
<dbReference type="InterPro" id="IPR000086">
    <property type="entry name" value="NUDIX_hydrolase_dom"/>
</dbReference>
<dbReference type="GO" id="GO:0004081">
    <property type="term" value="F:bis(5'-nucleosyl)-tetraphosphatase (asymmetrical) activity"/>
    <property type="evidence" value="ECO:0007669"/>
    <property type="project" value="TreeGrafter"/>
</dbReference>
<dbReference type="EMBL" id="HBGI01001721">
    <property type="protein sequence ID" value="CAD9239374.1"/>
    <property type="molecule type" value="Transcribed_RNA"/>
</dbReference>
<dbReference type="InterPro" id="IPR015797">
    <property type="entry name" value="NUDIX_hydrolase-like_dom_sf"/>
</dbReference>
<feature type="region of interest" description="Disordered" evidence="2">
    <location>
        <begin position="1"/>
        <end position="22"/>
    </location>
</feature>
<evidence type="ECO:0000313" key="4">
    <source>
        <dbReference type="EMBL" id="CAD9239374.1"/>
    </source>
</evidence>
<dbReference type="InterPro" id="IPR051325">
    <property type="entry name" value="Nudix_hydrolase_domain"/>
</dbReference>
<dbReference type="AlphaFoldDB" id="A0A7S1TL53"/>
<accession>A0A7S1TL53</accession>
<dbReference type="PROSITE" id="PS51462">
    <property type="entry name" value="NUDIX"/>
    <property type="match status" value="1"/>
</dbReference>
<dbReference type="Gene3D" id="3.90.79.10">
    <property type="entry name" value="Nucleoside Triphosphate Pyrophosphohydrolase"/>
    <property type="match status" value="1"/>
</dbReference>
<dbReference type="PANTHER" id="PTHR21340">
    <property type="entry name" value="DIADENOSINE 5,5-P1,P4-TETRAPHOSPHATE PYROPHOSPHOHYDROLASE MUTT"/>
    <property type="match status" value="1"/>
</dbReference>
<dbReference type="GO" id="GO:0006754">
    <property type="term" value="P:ATP biosynthetic process"/>
    <property type="evidence" value="ECO:0007669"/>
    <property type="project" value="TreeGrafter"/>
</dbReference>
<dbReference type="Pfam" id="PF00293">
    <property type="entry name" value="NUDIX"/>
    <property type="match status" value="1"/>
</dbReference>
<name>A0A7S1TL53_9RHOD</name>